<gene>
    <name evidence="2" type="ORF">PPRIM_AZ9-3.1.T0100270</name>
</gene>
<comment type="caution">
    <text evidence="2">The sequence shown here is derived from an EMBL/GenBank/DDBJ whole genome shotgun (WGS) entry which is preliminary data.</text>
</comment>
<dbReference type="Proteomes" id="UP000688137">
    <property type="component" value="Unassembled WGS sequence"/>
</dbReference>
<proteinExistence type="predicted"/>
<dbReference type="OMA" id="VHETSYF"/>
<protein>
    <submittedName>
        <fullName evidence="2">Uncharacterized protein</fullName>
    </submittedName>
</protein>
<dbReference type="EMBL" id="CAJJDM010000007">
    <property type="protein sequence ID" value="CAD8046274.1"/>
    <property type="molecule type" value="Genomic_DNA"/>
</dbReference>
<accession>A0A8S1JU41</accession>
<feature type="region of interest" description="Disordered" evidence="1">
    <location>
        <begin position="1"/>
        <end position="25"/>
    </location>
</feature>
<keyword evidence="3" id="KW-1185">Reference proteome</keyword>
<reference evidence="2" key="1">
    <citation type="submission" date="2021-01" db="EMBL/GenBank/DDBJ databases">
        <authorList>
            <consortium name="Genoscope - CEA"/>
            <person name="William W."/>
        </authorList>
    </citation>
    <scope>NUCLEOTIDE SEQUENCE</scope>
</reference>
<sequence length="102" mass="12091">MNDSMGSLSTNDSQEGQERKKKKTNVIIKKTTRPINISYNEVVQLLNPQNLFINKNLEEQFNVIQIVNETSYFPYFKFIFDENLVCSERKWDRLPTMIRLTL</sequence>
<organism evidence="2 3">
    <name type="scientific">Paramecium primaurelia</name>
    <dbReference type="NCBI Taxonomy" id="5886"/>
    <lineage>
        <taxon>Eukaryota</taxon>
        <taxon>Sar</taxon>
        <taxon>Alveolata</taxon>
        <taxon>Ciliophora</taxon>
        <taxon>Intramacronucleata</taxon>
        <taxon>Oligohymenophorea</taxon>
        <taxon>Peniculida</taxon>
        <taxon>Parameciidae</taxon>
        <taxon>Paramecium</taxon>
    </lineage>
</organism>
<evidence type="ECO:0000256" key="1">
    <source>
        <dbReference type="SAM" id="MobiDB-lite"/>
    </source>
</evidence>
<name>A0A8S1JU41_PARPR</name>
<dbReference type="AlphaFoldDB" id="A0A8S1JU41"/>
<feature type="compositionally biased region" description="Polar residues" evidence="1">
    <location>
        <begin position="1"/>
        <end position="14"/>
    </location>
</feature>
<evidence type="ECO:0000313" key="3">
    <source>
        <dbReference type="Proteomes" id="UP000688137"/>
    </source>
</evidence>
<evidence type="ECO:0000313" key="2">
    <source>
        <dbReference type="EMBL" id="CAD8046274.1"/>
    </source>
</evidence>